<evidence type="ECO:0000259" key="6">
    <source>
        <dbReference type="Pfam" id="PF00266"/>
    </source>
</evidence>
<dbReference type="EMBL" id="FCON02000100">
    <property type="protein sequence ID" value="SAL81190.1"/>
    <property type="molecule type" value="Genomic_DNA"/>
</dbReference>
<dbReference type="RefSeq" id="WP_087648027.1">
    <property type="nucleotide sequence ID" value="NZ_FCON02000100.1"/>
</dbReference>
<evidence type="ECO:0000256" key="1">
    <source>
        <dbReference type="ARBA" id="ARBA00001933"/>
    </source>
</evidence>
<evidence type="ECO:0000313" key="7">
    <source>
        <dbReference type="EMBL" id="SAL81190.1"/>
    </source>
</evidence>
<dbReference type="Gene3D" id="3.90.1150.10">
    <property type="entry name" value="Aspartate Aminotransferase, domain 1"/>
    <property type="match status" value="1"/>
</dbReference>
<keyword evidence="3 5" id="KW-0663">Pyridoxal phosphate</keyword>
<keyword evidence="8" id="KW-1185">Reference proteome</keyword>
<protein>
    <submittedName>
        <fullName evidence="7">Aminotransferase, class V</fullName>
    </submittedName>
</protein>
<keyword evidence="7" id="KW-0808">Transferase</keyword>
<dbReference type="PANTHER" id="PTHR21152">
    <property type="entry name" value="AMINOTRANSFERASE CLASS V"/>
    <property type="match status" value="1"/>
</dbReference>
<dbReference type="Pfam" id="PF00266">
    <property type="entry name" value="Aminotran_5"/>
    <property type="match status" value="1"/>
</dbReference>
<dbReference type="InterPro" id="IPR000192">
    <property type="entry name" value="Aminotrans_V_dom"/>
</dbReference>
<dbReference type="AlphaFoldDB" id="A0A158KKU4"/>
<keyword evidence="7" id="KW-0032">Aminotransferase</keyword>
<dbReference type="PIRSF" id="PIRSF000524">
    <property type="entry name" value="SPT"/>
    <property type="match status" value="1"/>
</dbReference>
<dbReference type="GO" id="GO:0019265">
    <property type="term" value="P:glycine biosynthetic process, by transamination of glyoxylate"/>
    <property type="evidence" value="ECO:0007669"/>
    <property type="project" value="TreeGrafter"/>
</dbReference>
<dbReference type="GO" id="GO:0008453">
    <property type="term" value="F:alanine-glyoxylate transaminase activity"/>
    <property type="evidence" value="ECO:0007669"/>
    <property type="project" value="TreeGrafter"/>
</dbReference>
<comment type="similarity">
    <text evidence="2">Belongs to the class-V pyridoxal-phosphate-dependent aminotransferase family.</text>
</comment>
<feature type="domain" description="Aminotransferase class V" evidence="6">
    <location>
        <begin position="49"/>
        <end position="296"/>
    </location>
</feature>
<organism evidence="7 8">
    <name type="scientific">Caballeronia choica</name>
    <dbReference type="NCBI Taxonomy" id="326476"/>
    <lineage>
        <taxon>Bacteria</taxon>
        <taxon>Pseudomonadati</taxon>
        <taxon>Pseudomonadota</taxon>
        <taxon>Betaproteobacteria</taxon>
        <taxon>Burkholderiales</taxon>
        <taxon>Burkholderiaceae</taxon>
        <taxon>Caballeronia</taxon>
    </lineage>
</organism>
<dbReference type="GO" id="GO:0004760">
    <property type="term" value="F:L-serine-pyruvate transaminase activity"/>
    <property type="evidence" value="ECO:0007669"/>
    <property type="project" value="TreeGrafter"/>
</dbReference>
<dbReference type="FunFam" id="3.40.640.10:FF:000054">
    <property type="entry name" value="Serine--glyoxylate aminotransferase"/>
    <property type="match status" value="1"/>
</dbReference>
<dbReference type="FunFam" id="3.90.1150.10:FF:000031">
    <property type="entry name" value="Serine--glyoxylate aminotransferase"/>
    <property type="match status" value="1"/>
</dbReference>
<proteinExistence type="inferred from homology"/>
<dbReference type="InterPro" id="IPR015422">
    <property type="entry name" value="PyrdxlP-dep_Trfase_small"/>
</dbReference>
<accession>A0A158KKU4</accession>
<evidence type="ECO:0000256" key="2">
    <source>
        <dbReference type="ARBA" id="ARBA00009236"/>
    </source>
</evidence>
<name>A0A158KKU4_9BURK</name>
<dbReference type="InterPro" id="IPR015421">
    <property type="entry name" value="PyrdxlP-dep_Trfase_major"/>
</dbReference>
<feature type="modified residue" description="N6-(pyridoxal phosphate)lysine" evidence="5">
    <location>
        <position position="206"/>
    </location>
</feature>
<evidence type="ECO:0000313" key="8">
    <source>
        <dbReference type="Proteomes" id="UP000054770"/>
    </source>
</evidence>
<comment type="cofactor">
    <cofactor evidence="1 5">
        <name>pyridoxal 5'-phosphate</name>
        <dbReference type="ChEBI" id="CHEBI:597326"/>
    </cofactor>
</comment>
<dbReference type="Proteomes" id="UP000054770">
    <property type="component" value="Unassembled WGS sequence"/>
</dbReference>
<evidence type="ECO:0000256" key="5">
    <source>
        <dbReference type="PIRSR" id="PIRSR000524-50"/>
    </source>
</evidence>
<dbReference type="PANTHER" id="PTHR21152:SF40">
    <property type="entry name" value="ALANINE--GLYOXYLATE AMINOTRANSFERASE"/>
    <property type="match status" value="1"/>
</dbReference>
<dbReference type="InterPro" id="IPR024169">
    <property type="entry name" value="SP_NH2Trfase/AEP_transaminase"/>
</dbReference>
<comment type="caution">
    <text evidence="7">The sequence shown here is derived from an EMBL/GenBank/DDBJ whole genome shotgun (WGS) entry which is preliminary data.</text>
</comment>
<reference evidence="7" key="1">
    <citation type="submission" date="2016-01" db="EMBL/GenBank/DDBJ databases">
        <authorList>
            <person name="Peeters C."/>
        </authorList>
    </citation>
    <scope>NUCLEOTIDE SEQUENCE [LARGE SCALE GENOMIC DNA]</scope>
    <source>
        <strain evidence="7">LMG 22940</strain>
    </source>
</reference>
<dbReference type="Gene3D" id="3.40.640.10">
    <property type="entry name" value="Type I PLP-dependent aspartate aminotransferase-like (Major domain)"/>
    <property type="match status" value="1"/>
</dbReference>
<dbReference type="SUPFAM" id="SSF53383">
    <property type="entry name" value="PLP-dependent transferases"/>
    <property type="match status" value="1"/>
</dbReference>
<dbReference type="InterPro" id="IPR015424">
    <property type="entry name" value="PyrdxlP-dep_Trfase"/>
</dbReference>
<evidence type="ECO:0000256" key="4">
    <source>
        <dbReference type="PIRSR" id="PIRSR000524-1"/>
    </source>
</evidence>
<feature type="binding site" evidence="4">
    <location>
        <position position="351"/>
    </location>
    <ligand>
        <name>substrate</name>
    </ligand>
</feature>
<dbReference type="OrthoDB" id="9766472at2"/>
<sequence>MLKLDFHPAGRHFLQIPGPSPVPDRILRAMSYPTIDHRGPEFGALGLTVLEGIKKIFKTQQPVVIYPASGTGAWEAALVNTLSPGDTVLMFETGHFATLWKKMAESLGLKPEFLGLPGVEGWRRGVQSQMIEERLRADTQRTIKAVCVVHNETSTGVTSDIAAVRRGIDAADHPALFLVDTISGLASADYRHDEWGVDVTVSGSQKGLMLPPGISFNAVSKKALAASKQAKLPRSFWGWDEIIEMNKGGYWPYTPNTNLLYGLNEALEMLADEGLDNVFARHNRLAEACRRAVRAWGLEIQCEDPSVYSPVLTGVMTPQGIDADAVRKVIYERFDMSLGTGLGKMKGRMFRIGHLGDCNDLTLMATLAGCEMGLQVAGVPLAGSGLPEAMAYLTSEAKAAAFKAAA</sequence>
<gene>
    <name evidence="7" type="ORF">AWB68_06054</name>
</gene>
<evidence type="ECO:0000256" key="3">
    <source>
        <dbReference type="ARBA" id="ARBA00022898"/>
    </source>
</evidence>